<organism evidence="2 3">
    <name type="scientific">Actinorhabdospora filicis</name>
    <dbReference type="NCBI Taxonomy" id="1785913"/>
    <lineage>
        <taxon>Bacteria</taxon>
        <taxon>Bacillati</taxon>
        <taxon>Actinomycetota</taxon>
        <taxon>Actinomycetes</taxon>
        <taxon>Micromonosporales</taxon>
        <taxon>Micromonosporaceae</taxon>
        <taxon>Actinorhabdospora</taxon>
    </lineage>
</organism>
<dbReference type="RefSeq" id="WP_285664250.1">
    <property type="nucleotide sequence ID" value="NZ_BSTX01000002.1"/>
</dbReference>
<comment type="caution">
    <text evidence="2">The sequence shown here is derived from an EMBL/GenBank/DDBJ whole genome shotgun (WGS) entry which is preliminary data.</text>
</comment>
<accession>A0A9W6SNI3</accession>
<evidence type="ECO:0000256" key="1">
    <source>
        <dbReference type="SAM" id="MobiDB-lite"/>
    </source>
</evidence>
<reference evidence="2" key="1">
    <citation type="submission" date="2023-03" db="EMBL/GenBank/DDBJ databases">
        <title>Actinorhabdospora filicis NBRC 111898.</title>
        <authorList>
            <person name="Ichikawa N."/>
            <person name="Sato H."/>
            <person name="Tonouchi N."/>
        </authorList>
    </citation>
    <scope>NUCLEOTIDE SEQUENCE</scope>
    <source>
        <strain evidence="2">NBRC 111898</strain>
    </source>
</reference>
<dbReference type="AlphaFoldDB" id="A0A9W6SNI3"/>
<sequence>MSDPASSEALLLEGELEIEGRLLEASNATLRAFVELDGRRERCVYKPIAGERPLWDFPTGTLAGREVAAYRVARAFGLDLVPPTVMREGPHGLGACQLWMDEEDEPLVAFVPAGEVPGGWHEVAAARDEEGNPYRLAHAAAAELAMMAALDVVLNNADRKGAHILRTPGGVYGVDHGLCFHPEPKLRTVLWGWAGEPLPAAVAAALELFLAAPAEPYGQFLTAEELDATRARAEKLRADGRYPSPPADRPALPWPPV</sequence>
<keyword evidence="2" id="KW-0418">Kinase</keyword>
<feature type="region of interest" description="Disordered" evidence="1">
    <location>
        <begin position="232"/>
        <end position="257"/>
    </location>
</feature>
<keyword evidence="3" id="KW-1185">Reference proteome</keyword>
<feature type="compositionally biased region" description="Pro residues" evidence="1">
    <location>
        <begin position="243"/>
        <end position="257"/>
    </location>
</feature>
<dbReference type="InterPro" id="IPR022292">
    <property type="entry name" value="CHP03843"/>
</dbReference>
<evidence type="ECO:0000313" key="2">
    <source>
        <dbReference type="EMBL" id="GLZ79125.1"/>
    </source>
</evidence>
<dbReference type="EMBL" id="BSTX01000002">
    <property type="protein sequence ID" value="GLZ79125.1"/>
    <property type="molecule type" value="Genomic_DNA"/>
</dbReference>
<keyword evidence="2" id="KW-0808">Transferase</keyword>
<evidence type="ECO:0000313" key="3">
    <source>
        <dbReference type="Proteomes" id="UP001165079"/>
    </source>
</evidence>
<dbReference type="GO" id="GO:0016301">
    <property type="term" value="F:kinase activity"/>
    <property type="evidence" value="ECO:0007669"/>
    <property type="project" value="UniProtKB-KW"/>
</dbReference>
<dbReference type="Proteomes" id="UP001165079">
    <property type="component" value="Unassembled WGS sequence"/>
</dbReference>
<name>A0A9W6SNI3_9ACTN</name>
<proteinExistence type="predicted"/>
<dbReference type="NCBIfam" id="TIGR03843">
    <property type="entry name" value="SCO1664 family protein"/>
    <property type="match status" value="1"/>
</dbReference>
<protein>
    <submittedName>
        <fullName evidence="2">Phosphatidylinositol kinase</fullName>
    </submittedName>
</protein>
<gene>
    <name evidence="2" type="ORF">Afil01_39320</name>
</gene>